<dbReference type="InterPro" id="IPR017850">
    <property type="entry name" value="Alkaline_phosphatase_core_sf"/>
</dbReference>
<dbReference type="InterPro" id="IPR006311">
    <property type="entry name" value="TAT_signal"/>
</dbReference>
<dbReference type="OrthoDB" id="127333at2"/>
<dbReference type="Pfam" id="PF07394">
    <property type="entry name" value="DUF1501"/>
    <property type="match status" value="1"/>
</dbReference>
<dbReference type="KEGG" id="ccos:Pan44_22410"/>
<dbReference type="AlphaFoldDB" id="A0A517SDK6"/>
<dbReference type="InParanoid" id="A0A517SDK6"/>
<protein>
    <recommendedName>
        <fullName evidence="3">DUF1501 domain-containing protein</fullName>
    </recommendedName>
</protein>
<sequence length="444" mass="47643" precursor="true">MAIHRNCEGMERRDCLKLGLGAVLGGGFASAIGRRAQAATAAAGKTSCILVWLDGGPSHFETFDPKPDAPAEIRGEYHPIETKVPGLFFSENMTKLAAIADKLTIVRSVRHDQNNHGAGNHYMMTGAPTRIPVGCGAFVSFHPSMGSVVSAERGAPPGLPPYFSLPSMTRSGGPNFLGARHAPFVVGGDPSKESFRVRDVTIPNGLMDGRVTGRRELRQNLDSLLRFNDQAAGDPVLGADENYQQAVSLITSPDALKAFDIQQESAQVRDAYGRNSFGHQALLARRLIEAGVPFVTINSGGWDHHSDIFPAFKKKGRELDSVVAALIEDLDQRGLLDTTLVLVMGEFGRTPKISTLADRKTPGRDHWSSALSVLVAGCKTPRGQVVGATDRNGFSAIENVYAPENLVSSVYLKLGINPDKILYTPSGRPAHLVSDSRPIAELMG</sequence>
<dbReference type="PROSITE" id="PS51318">
    <property type="entry name" value="TAT"/>
    <property type="match status" value="1"/>
</dbReference>
<gene>
    <name evidence="1" type="ORF">Pan44_22410</name>
</gene>
<evidence type="ECO:0008006" key="3">
    <source>
        <dbReference type="Google" id="ProtNLM"/>
    </source>
</evidence>
<evidence type="ECO:0000313" key="2">
    <source>
        <dbReference type="Proteomes" id="UP000315700"/>
    </source>
</evidence>
<dbReference type="PANTHER" id="PTHR43737">
    <property type="entry name" value="BLL7424 PROTEIN"/>
    <property type="match status" value="1"/>
</dbReference>
<evidence type="ECO:0000313" key="1">
    <source>
        <dbReference type="EMBL" id="QDT54214.1"/>
    </source>
</evidence>
<accession>A0A517SDK6</accession>
<dbReference type="InterPro" id="IPR010869">
    <property type="entry name" value="DUF1501"/>
</dbReference>
<keyword evidence="2" id="KW-1185">Reference proteome</keyword>
<reference evidence="1 2" key="1">
    <citation type="submission" date="2019-02" db="EMBL/GenBank/DDBJ databases">
        <title>Deep-cultivation of Planctomycetes and their phenomic and genomic characterization uncovers novel biology.</title>
        <authorList>
            <person name="Wiegand S."/>
            <person name="Jogler M."/>
            <person name="Boedeker C."/>
            <person name="Pinto D."/>
            <person name="Vollmers J."/>
            <person name="Rivas-Marin E."/>
            <person name="Kohn T."/>
            <person name="Peeters S.H."/>
            <person name="Heuer A."/>
            <person name="Rast P."/>
            <person name="Oberbeckmann S."/>
            <person name="Bunk B."/>
            <person name="Jeske O."/>
            <person name="Meyerdierks A."/>
            <person name="Storesund J.E."/>
            <person name="Kallscheuer N."/>
            <person name="Luecker S."/>
            <person name="Lage O.M."/>
            <person name="Pohl T."/>
            <person name="Merkel B.J."/>
            <person name="Hornburger P."/>
            <person name="Mueller R.-W."/>
            <person name="Bruemmer F."/>
            <person name="Labrenz M."/>
            <person name="Spormann A.M."/>
            <person name="Op den Camp H."/>
            <person name="Overmann J."/>
            <person name="Amann R."/>
            <person name="Jetten M.S.M."/>
            <person name="Mascher T."/>
            <person name="Medema M.H."/>
            <person name="Devos D.P."/>
            <person name="Kaster A.-K."/>
            <person name="Ovreas L."/>
            <person name="Rohde M."/>
            <person name="Galperin M.Y."/>
            <person name="Jogler C."/>
        </authorList>
    </citation>
    <scope>NUCLEOTIDE SEQUENCE [LARGE SCALE GENOMIC DNA]</scope>
    <source>
        <strain evidence="1 2">Pan44</strain>
    </source>
</reference>
<dbReference type="EMBL" id="CP036271">
    <property type="protein sequence ID" value="QDT54214.1"/>
    <property type="molecule type" value="Genomic_DNA"/>
</dbReference>
<dbReference type="PANTHER" id="PTHR43737:SF1">
    <property type="entry name" value="DUF1501 DOMAIN-CONTAINING PROTEIN"/>
    <property type="match status" value="1"/>
</dbReference>
<dbReference type="RefSeq" id="WP_145030063.1">
    <property type="nucleotide sequence ID" value="NZ_CP036271.1"/>
</dbReference>
<proteinExistence type="predicted"/>
<dbReference type="Proteomes" id="UP000315700">
    <property type="component" value="Chromosome"/>
</dbReference>
<organism evidence="1 2">
    <name type="scientific">Caulifigura coniformis</name>
    <dbReference type="NCBI Taxonomy" id="2527983"/>
    <lineage>
        <taxon>Bacteria</taxon>
        <taxon>Pseudomonadati</taxon>
        <taxon>Planctomycetota</taxon>
        <taxon>Planctomycetia</taxon>
        <taxon>Planctomycetales</taxon>
        <taxon>Planctomycetaceae</taxon>
        <taxon>Caulifigura</taxon>
    </lineage>
</organism>
<name>A0A517SDK6_9PLAN</name>
<dbReference type="SUPFAM" id="SSF53649">
    <property type="entry name" value="Alkaline phosphatase-like"/>
    <property type="match status" value="1"/>
</dbReference>